<dbReference type="InterPro" id="IPR056911">
    <property type="entry name" value="Phage_Znf_bind_put"/>
</dbReference>
<proteinExistence type="predicted"/>
<dbReference type="Pfam" id="PF24623">
    <property type="entry name" value="Phage_zn_bind_8"/>
    <property type="match status" value="1"/>
</dbReference>
<dbReference type="EMBL" id="JAOB01000027">
    <property type="protein sequence ID" value="EUA65412.1"/>
    <property type="molecule type" value="Genomic_DNA"/>
</dbReference>
<reference evidence="2" key="1">
    <citation type="submission" date="2014-01" db="EMBL/GenBank/DDBJ databases">
        <authorList>
            <person name="Brown-Elliot B."/>
            <person name="Wallace R."/>
            <person name="Lenaerts A."/>
            <person name="Ordway D."/>
            <person name="DeGroote M.A."/>
            <person name="Parker T."/>
            <person name="Sizemore C."/>
            <person name="Tallon L.J."/>
            <person name="Sadzewicz L.K."/>
            <person name="Sengamalay N."/>
            <person name="Fraser C.M."/>
            <person name="Hine E."/>
            <person name="Shefchek K.A."/>
            <person name="Das S.P."/>
            <person name="Tettelin H."/>
        </authorList>
    </citation>
    <scope>NUCLEOTIDE SEQUENCE [LARGE SCALE GENOMIC DNA]</scope>
    <source>
        <strain evidence="2">4042</strain>
    </source>
</reference>
<accession>X8D9W8</accession>
<dbReference type="AlphaFoldDB" id="X8D9W8"/>
<sequence length="104" mass="11225">MPLSSAAEARNPRPGSGFRTYGVAVGQLDWLLDRSDPRVVAALAHTCSVCNAPPGDDCGWRDPRHHARLALVGGAVIHHIRVPQTVSFGDHLLVAHRAALFEEE</sequence>
<gene>
    <name evidence="2" type="ORF">I553_10709</name>
</gene>
<evidence type="ECO:0000313" key="2">
    <source>
        <dbReference type="EMBL" id="EUA65412.1"/>
    </source>
</evidence>
<organism evidence="2">
    <name type="scientific">Mycobacterium xenopi 4042</name>
    <dbReference type="NCBI Taxonomy" id="1299334"/>
    <lineage>
        <taxon>Bacteria</taxon>
        <taxon>Bacillati</taxon>
        <taxon>Actinomycetota</taxon>
        <taxon>Actinomycetes</taxon>
        <taxon>Mycobacteriales</taxon>
        <taxon>Mycobacteriaceae</taxon>
        <taxon>Mycobacterium</taxon>
    </lineage>
</organism>
<name>X8D9W8_MYCXE</name>
<protein>
    <recommendedName>
        <fullName evidence="1">DNA-binding phage zinc finger domain-containing protein</fullName>
    </recommendedName>
</protein>
<feature type="domain" description="DNA-binding phage zinc finger" evidence="1">
    <location>
        <begin position="37"/>
        <end position="75"/>
    </location>
</feature>
<comment type="caution">
    <text evidence="2">The sequence shown here is derived from an EMBL/GenBank/DDBJ whole genome shotgun (WGS) entry which is preliminary data.</text>
</comment>
<evidence type="ECO:0000259" key="1">
    <source>
        <dbReference type="Pfam" id="PF24623"/>
    </source>
</evidence>